<name>F4R7P7_MELLP</name>
<keyword evidence="2" id="KW-1185">Reference proteome</keyword>
<dbReference type="VEuPathDB" id="FungiDB:MELLADRAFT_59493"/>
<evidence type="ECO:0000313" key="1">
    <source>
        <dbReference type="EMBL" id="EGG11746.1"/>
    </source>
</evidence>
<dbReference type="EMBL" id="GL883092">
    <property type="protein sequence ID" value="EGG11746.1"/>
    <property type="molecule type" value="Genomic_DNA"/>
</dbReference>
<dbReference type="HOGENOM" id="CLU_1594913_0_0_1"/>
<dbReference type="RefSeq" id="XP_007405381.1">
    <property type="nucleotide sequence ID" value="XM_007405319.1"/>
</dbReference>
<proteinExistence type="predicted"/>
<organism evidence="2">
    <name type="scientific">Melampsora larici-populina (strain 98AG31 / pathotype 3-4-7)</name>
    <name type="common">Poplar leaf rust fungus</name>
    <dbReference type="NCBI Taxonomy" id="747676"/>
    <lineage>
        <taxon>Eukaryota</taxon>
        <taxon>Fungi</taxon>
        <taxon>Dikarya</taxon>
        <taxon>Basidiomycota</taxon>
        <taxon>Pucciniomycotina</taxon>
        <taxon>Pucciniomycetes</taxon>
        <taxon>Pucciniales</taxon>
        <taxon>Melampsoraceae</taxon>
        <taxon>Melampsora</taxon>
    </lineage>
</organism>
<dbReference type="AlphaFoldDB" id="F4R7P7"/>
<gene>
    <name evidence="1" type="ORF">MELLADRAFT_59493</name>
</gene>
<accession>F4R7P7</accession>
<reference evidence="2" key="1">
    <citation type="journal article" date="2011" name="Proc. Natl. Acad. Sci. U.S.A.">
        <title>Obligate biotrophy features unraveled by the genomic analysis of rust fungi.</title>
        <authorList>
            <person name="Duplessis S."/>
            <person name="Cuomo C.A."/>
            <person name="Lin Y.-C."/>
            <person name="Aerts A."/>
            <person name="Tisserant E."/>
            <person name="Veneault-Fourrey C."/>
            <person name="Joly D.L."/>
            <person name="Hacquard S."/>
            <person name="Amselem J."/>
            <person name="Cantarel B.L."/>
            <person name="Chiu R."/>
            <person name="Coutinho P.M."/>
            <person name="Feau N."/>
            <person name="Field M."/>
            <person name="Frey P."/>
            <person name="Gelhaye E."/>
            <person name="Goldberg J."/>
            <person name="Grabherr M.G."/>
            <person name="Kodira C.D."/>
            <person name="Kohler A."/>
            <person name="Kuees U."/>
            <person name="Lindquist E.A."/>
            <person name="Lucas S.M."/>
            <person name="Mago R."/>
            <person name="Mauceli E."/>
            <person name="Morin E."/>
            <person name="Murat C."/>
            <person name="Pangilinan J.L."/>
            <person name="Park R."/>
            <person name="Pearson M."/>
            <person name="Quesneville H."/>
            <person name="Rouhier N."/>
            <person name="Sakthikumar S."/>
            <person name="Salamov A.A."/>
            <person name="Schmutz J."/>
            <person name="Selles B."/>
            <person name="Shapiro H."/>
            <person name="Tanguay P."/>
            <person name="Tuskan G.A."/>
            <person name="Henrissat B."/>
            <person name="Van de Peer Y."/>
            <person name="Rouze P."/>
            <person name="Ellis J.G."/>
            <person name="Dodds P.N."/>
            <person name="Schein J.E."/>
            <person name="Zhong S."/>
            <person name="Hamelin R.C."/>
            <person name="Grigoriev I.V."/>
            <person name="Szabo L.J."/>
            <person name="Martin F."/>
        </authorList>
    </citation>
    <scope>NUCLEOTIDE SEQUENCE [LARGE SCALE GENOMIC DNA]</scope>
    <source>
        <strain evidence="2">98AG31 / pathotype 3-4-7</strain>
    </source>
</reference>
<dbReference type="InParanoid" id="F4R7P7"/>
<sequence>MSDLPFDAGLRVKWSGLFELGLEIPIGVTPDRAQQLVRVSVPLLEFDLPNLHFLLVTTAIDGKVLNNQCYYLSGYIGLILAEGNLRMHPTNECFGTPQPSGSPHPRSSKMGVEAQGRIARIWRREGVIENEVAWMLMLTHTASRLTKRGLVAKHSILETSLMLKSLR</sequence>
<protein>
    <submittedName>
        <fullName evidence="1">Uncharacterized protein</fullName>
    </submittedName>
</protein>
<evidence type="ECO:0000313" key="2">
    <source>
        <dbReference type="Proteomes" id="UP000001072"/>
    </source>
</evidence>
<dbReference type="GeneID" id="18929367"/>
<dbReference type="KEGG" id="mlr:MELLADRAFT_59493"/>
<dbReference type="Proteomes" id="UP000001072">
    <property type="component" value="Unassembled WGS sequence"/>
</dbReference>